<reference evidence="1 2" key="1">
    <citation type="submission" date="2017-06" db="EMBL/GenBank/DDBJ databases">
        <title>Complete Genome Sequence of the Soil Carbazole-Degrading Bacterium Nocardioides aromaticivorans IC177.</title>
        <authorList>
            <person name="Vejarano F."/>
            <person name="Suzuki-Minakuchi C."/>
            <person name="Ohtsubo Y."/>
            <person name="Tsuda M."/>
            <person name="Okada K."/>
            <person name="Nojiri H."/>
        </authorList>
    </citation>
    <scope>NUCLEOTIDE SEQUENCE [LARGE SCALE GENOMIC DNA]</scope>
    <source>
        <strain evidence="1 2">IC177</strain>
    </source>
</reference>
<dbReference type="EMBL" id="CP022295">
    <property type="protein sequence ID" value="QSR26757.1"/>
    <property type="molecule type" value="Genomic_DNA"/>
</dbReference>
<dbReference type="InterPro" id="IPR036514">
    <property type="entry name" value="SGNH_hydro_sf"/>
</dbReference>
<proteinExistence type="predicted"/>
<sequence length="269" mass="27714">MTGPIDVFGIAGQSNAQGRGTAALAPVTLAGLAFEHRGPGELVTPVLDPCLGASSGSAWPAFLDTFTAASGRPACVVPAASGGASLVEGTPAPYGSWSPAGNLREAAAARFTSALGDLADAGWEPVWRGVVWHQGEQDAQQYPDVGGLRAAYSDALRALGAWLAGAVLPGEVFVLRLGDRSGYRDGYAAVRAAQDAVCLGEGFTMAYTQCDLFPARGWMRDPLHYAQAGLNHMGTHAARAVATHLDLLAEGAPPAPTGPTIAQRLRQVL</sequence>
<dbReference type="SUPFAM" id="SSF52266">
    <property type="entry name" value="SGNH hydrolase"/>
    <property type="match status" value="1"/>
</dbReference>
<accession>A0ABX7PLV7</accession>
<evidence type="ECO:0000313" key="1">
    <source>
        <dbReference type="EMBL" id="QSR26757.1"/>
    </source>
</evidence>
<dbReference type="Proteomes" id="UP000662818">
    <property type="component" value="Chromosome"/>
</dbReference>
<keyword evidence="2" id="KW-1185">Reference proteome</keyword>
<evidence type="ECO:0000313" key="2">
    <source>
        <dbReference type="Proteomes" id="UP000662818"/>
    </source>
</evidence>
<protein>
    <recommendedName>
        <fullName evidence="3">Sialate O-acetylesterase domain-containing protein</fullName>
    </recommendedName>
</protein>
<dbReference type="RefSeq" id="WP_207005943.1">
    <property type="nucleotide sequence ID" value="NZ_CP022295.1"/>
</dbReference>
<gene>
    <name evidence="1" type="ORF">CFH99_14080</name>
</gene>
<evidence type="ECO:0008006" key="3">
    <source>
        <dbReference type="Google" id="ProtNLM"/>
    </source>
</evidence>
<organism evidence="1 2">
    <name type="scientific">Nocardioides aromaticivorans</name>
    <dbReference type="NCBI Taxonomy" id="200618"/>
    <lineage>
        <taxon>Bacteria</taxon>
        <taxon>Bacillati</taxon>
        <taxon>Actinomycetota</taxon>
        <taxon>Actinomycetes</taxon>
        <taxon>Propionibacteriales</taxon>
        <taxon>Nocardioidaceae</taxon>
        <taxon>Nocardioides</taxon>
    </lineage>
</organism>
<name>A0ABX7PLV7_9ACTN</name>
<dbReference type="Gene3D" id="3.40.50.1110">
    <property type="entry name" value="SGNH hydrolase"/>
    <property type="match status" value="1"/>
</dbReference>